<accession>A0A347WI59</accession>
<name>A0A347WI59_9LACT</name>
<dbReference type="InterPro" id="IPR018691">
    <property type="entry name" value="DUF2188"/>
</dbReference>
<dbReference type="AlphaFoldDB" id="A0A347WI59"/>
<feature type="region of interest" description="Disordered" evidence="1">
    <location>
        <begin position="62"/>
        <end position="83"/>
    </location>
</feature>
<gene>
    <name evidence="2" type="ORF">CL176_01335</name>
</gene>
<dbReference type="Proteomes" id="UP000263232">
    <property type="component" value="Chromosome"/>
</dbReference>
<organism evidence="2 3">
    <name type="scientific">Suicoccus acidiformans</name>
    <dbReference type="NCBI Taxonomy" id="2036206"/>
    <lineage>
        <taxon>Bacteria</taxon>
        <taxon>Bacillati</taxon>
        <taxon>Bacillota</taxon>
        <taxon>Bacilli</taxon>
        <taxon>Lactobacillales</taxon>
        <taxon>Aerococcaceae</taxon>
        <taxon>Suicoccus</taxon>
    </lineage>
</organism>
<dbReference type="EMBL" id="CP023434">
    <property type="protein sequence ID" value="AXY24766.1"/>
    <property type="molecule type" value="Genomic_DNA"/>
</dbReference>
<evidence type="ECO:0008006" key="4">
    <source>
        <dbReference type="Google" id="ProtNLM"/>
    </source>
</evidence>
<dbReference type="OrthoDB" id="8858565at2"/>
<dbReference type="Pfam" id="PF09954">
    <property type="entry name" value="DUF2188"/>
    <property type="match status" value="1"/>
</dbReference>
<evidence type="ECO:0000256" key="1">
    <source>
        <dbReference type="SAM" id="MobiDB-lite"/>
    </source>
</evidence>
<dbReference type="KEGG" id="abae:CL176_01335"/>
<evidence type="ECO:0000313" key="2">
    <source>
        <dbReference type="EMBL" id="AXY24766.1"/>
    </source>
</evidence>
<proteinExistence type="predicted"/>
<reference evidence="2 3" key="1">
    <citation type="submission" date="2017-09" db="EMBL/GenBank/DDBJ databases">
        <title>Complete genome sequence of Oxytococcus suis strain ZY16052.</title>
        <authorList>
            <person name="Li F."/>
        </authorList>
    </citation>
    <scope>NUCLEOTIDE SEQUENCE [LARGE SCALE GENOMIC DNA]</scope>
    <source>
        <strain evidence="2 3">ZY16052</strain>
    </source>
</reference>
<dbReference type="RefSeq" id="WP_118989689.1">
    <property type="nucleotide sequence ID" value="NZ_CP023434.1"/>
</dbReference>
<sequence length="144" mass="16555">MAWNMEDYPNAFKNFDRVLQKKMIDIANALVDSGYEEGEAIPIAIEQGKEWYENASEAEQREVLYGPNPQKSDDHDTGSTDPSLLDEDVMVYYEDDQWKVKTVNADQASNVYTTKNEAVKRAREIAENKDTHVQIYKQNGDRQS</sequence>
<keyword evidence="3" id="KW-1185">Reference proteome</keyword>
<protein>
    <recommendedName>
        <fullName evidence="4">DUF2188 domain-containing protein</fullName>
    </recommendedName>
</protein>
<evidence type="ECO:0000313" key="3">
    <source>
        <dbReference type="Proteomes" id="UP000263232"/>
    </source>
</evidence>